<dbReference type="AlphaFoldDB" id="A0A318H5P8"/>
<dbReference type="InterPro" id="IPR019410">
    <property type="entry name" value="Methyltransf_16"/>
</dbReference>
<accession>A0A318H5P8</accession>
<dbReference type="SUPFAM" id="SSF53335">
    <property type="entry name" value="S-adenosyl-L-methionine-dependent methyltransferases"/>
    <property type="match status" value="1"/>
</dbReference>
<evidence type="ECO:0000313" key="2">
    <source>
        <dbReference type="Proteomes" id="UP000247811"/>
    </source>
</evidence>
<organism evidence="1 2">
    <name type="scientific">Sphaerotilus hippei</name>
    <dbReference type="NCBI Taxonomy" id="744406"/>
    <lineage>
        <taxon>Bacteria</taxon>
        <taxon>Pseudomonadati</taxon>
        <taxon>Pseudomonadota</taxon>
        <taxon>Betaproteobacteria</taxon>
        <taxon>Burkholderiales</taxon>
        <taxon>Sphaerotilaceae</taxon>
        <taxon>Sphaerotilus</taxon>
    </lineage>
</organism>
<name>A0A318H5P8_9BURK</name>
<sequence length="252" mass="26737">MPGYLVKHEHITVAGLASLHIRSLLDRQQYADPLGEAEAVGISSAAWPLFGLLWPSGLHLAAAAAIRPVRAGERILEIGCGLALASLISHRRGADVTASDCHPLAGSFLLENLRLNGLLPLPYCHGDWAISDPDAPAEAGPASPHGSSLHGRFGLIMGSDVLYERDEAGVLPQFIARHATAAGEVMIIDPNRGNRSAFNRRMAALGYGLQETIIKDPEGPGGAYSGRLLHFRREGLAPSVLQEIHGSHSTGH</sequence>
<keyword evidence="2" id="KW-1185">Reference proteome</keyword>
<gene>
    <name evidence="1" type="ORF">C7444_101116</name>
</gene>
<reference evidence="1 2" key="1">
    <citation type="submission" date="2018-05" db="EMBL/GenBank/DDBJ databases">
        <title>Genomic Encyclopedia of Type Strains, Phase IV (KMG-IV): sequencing the most valuable type-strain genomes for metagenomic binning, comparative biology and taxonomic classification.</title>
        <authorList>
            <person name="Goeker M."/>
        </authorList>
    </citation>
    <scope>NUCLEOTIDE SEQUENCE [LARGE SCALE GENOMIC DNA]</scope>
    <source>
        <strain evidence="1 2">DSM 566</strain>
    </source>
</reference>
<dbReference type="Proteomes" id="UP000247811">
    <property type="component" value="Unassembled WGS sequence"/>
</dbReference>
<evidence type="ECO:0008006" key="3">
    <source>
        <dbReference type="Google" id="ProtNLM"/>
    </source>
</evidence>
<dbReference type="PANTHER" id="PTHR14614">
    <property type="entry name" value="HEPATOCELLULAR CARCINOMA-ASSOCIATED ANTIGEN"/>
    <property type="match status" value="1"/>
</dbReference>
<dbReference type="RefSeq" id="WP_110398875.1">
    <property type="nucleotide sequence ID" value="NZ_QJJS01000001.1"/>
</dbReference>
<dbReference type="EMBL" id="QJJS01000001">
    <property type="protein sequence ID" value="PXW99287.1"/>
    <property type="molecule type" value="Genomic_DNA"/>
</dbReference>
<evidence type="ECO:0000313" key="1">
    <source>
        <dbReference type="EMBL" id="PXW99287.1"/>
    </source>
</evidence>
<comment type="caution">
    <text evidence="1">The sequence shown here is derived from an EMBL/GenBank/DDBJ whole genome shotgun (WGS) entry which is preliminary data.</text>
</comment>
<protein>
    <recommendedName>
        <fullName evidence="3">Lysine methyltransferase</fullName>
    </recommendedName>
</protein>
<dbReference type="Gene3D" id="3.40.50.150">
    <property type="entry name" value="Vaccinia Virus protein VP39"/>
    <property type="match status" value="1"/>
</dbReference>
<proteinExistence type="predicted"/>
<dbReference type="InterPro" id="IPR029063">
    <property type="entry name" value="SAM-dependent_MTases_sf"/>
</dbReference>
<dbReference type="OrthoDB" id="264333at2"/>